<organism evidence="1 2">
    <name type="scientific">Porphyromonas gingivalis F0570</name>
    <dbReference type="NCBI Taxonomy" id="1227271"/>
    <lineage>
        <taxon>Bacteria</taxon>
        <taxon>Pseudomonadati</taxon>
        <taxon>Bacteroidota</taxon>
        <taxon>Bacteroidia</taxon>
        <taxon>Bacteroidales</taxon>
        <taxon>Porphyromonadaceae</taxon>
        <taxon>Porphyromonas</taxon>
    </lineage>
</organism>
<name>A0A0E2LPF5_PORGN</name>
<dbReference type="HOGENOM" id="CLU_2754465_0_0_10"/>
<dbReference type="AlphaFoldDB" id="A0A0E2LPF5"/>
<protein>
    <submittedName>
        <fullName evidence="1">Uncharacterized protein</fullName>
    </submittedName>
</protein>
<comment type="caution">
    <text evidence="1">The sequence shown here is derived from an EMBL/GenBank/DDBJ whole genome shotgun (WGS) entry which is preliminary data.</text>
</comment>
<sequence>MHLEYFLCGGICYFPETRQTETVMIMSSKEFEVMRLQLYRPAVASHIGKIMTAQKASPTTGTDFPAVVSR</sequence>
<evidence type="ECO:0000313" key="1">
    <source>
        <dbReference type="EMBL" id="ERJ65283.1"/>
    </source>
</evidence>
<proteinExistence type="predicted"/>
<evidence type="ECO:0000313" key="2">
    <source>
        <dbReference type="Proteomes" id="UP000016630"/>
    </source>
</evidence>
<dbReference type="EMBL" id="AWUW01000107">
    <property type="protein sequence ID" value="ERJ65283.1"/>
    <property type="molecule type" value="Genomic_DNA"/>
</dbReference>
<dbReference type="Proteomes" id="UP000016630">
    <property type="component" value="Unassembled WGS sequence"/>
</dbReference>
<accession>A0A0E2LPF5</accession>
<reference evidence="1 2" key="1">
    <citation type="submission" date="2013-06" db="EMBL/GenBank/DDBJ databases">
        <authorList>
            <person name="Weinstock G."/>
            <person name="Sodergren E."/>
            <person name="Lobos E.A."/>
            <person name="Fulton L."/>
            <person name="Fulton R."/>
            <person name="Courtney L."/>
            <person name="Fronick C."/>
            <person name="O'Laughlin M."/>
            <person name="Godfrey J."/>
            <person name="Wilson R.M."/>
            <person name="Miner T."/>
            <person name="Farmer C."/>
            <person name="Delehaunty K."/>
            <person name="Cordes M."/>
            <person name="Minx P."/>
            <person name="Tomlinson C."/>
            <person name="Chen J."/>
            <person name="Wollam A."/>
            <person name="Pepin K.H."/>
            <person name="Bhonagiri V."/>
            <person name="Zhang X."/>
            <person name="Warren W."/>
            <person name="Mitreva M."/>
            <person name="Mardis E.R."/>
            <person name="Wilson R.K."/>
        </authorList>
    </citation>
    <scope>NUCLEOTIDE SEQUENCE [LARGE SCALE GENOMIC DNA]</scope>
    <source>
        <strain evidence="1 2">F0570</strain>
    </source>
</reference>
<dbReference type="PATRIC" id="fig|1227271.3.peg.1298"/>
<gene>
    <name evidence="1" type="ORF">HMPREF1555_01481</name>
</gene>